<dbReference type="GO" id="GO:0030915">
    <property type="term" value="C:Smc5-Smc6 complex"/>
    <property type="evidence" value="ECO:0007669"/>
    <property type="project" value="TreeGrafter"/>
</dbReference>
<dbReference type="GO" id="GO:0003697">
    <property type="term" value="F:single-stranded DNA binding"/>
    <property type="evidence" value="ECO:0007669"/>
    <property type="project" value="TreeGrafter"/>
</dbReference>
<evidence type="ECO:0000256" key="9">
    <source>
        <dbReference type="ARBA" id="ARBA00023172"/>
    </source>
</evidence>
<dbReference type="OrthoDB" id="10072614at2759"/>
<reference evidence="15" key="1">
    <citation type="submission" date="2021-10" db="EMBL/GenBank/DDBJ databases">
        <title>Tropical sea cucumber genome reveals ecological adaptation and Cuvierian tubules defense mechanism.</title>
        <authorList>
            <person name="Chen T."/>
        </authorList>
    </citation>
    <scope>NUCLEOTIDE SEQUENCE</scope>
    <source>
        <strain evidence="15">Nanhai2018</strain>
        <tissue evidence="15">Muscle</tissue>
    </source>
</reference>
<evidence type="ECO:0000256" key="8">
    <source>
        <dbReference type="ARBA" id="ARBA00023054"/>
    </source>
</evidence>
<keyword evidence="11" id="KW-0539">Nucleus</keyword>
<evidence type="ECO:0000256" key="6">
    <source>
        <dbReference type="ARBA" id="ARBA00022763"/>
    </source>
</evidence>
<name>A0A9Q1BW92_HOLLE</name>
<evidence type="ECO:0000256" key="5">
    <source>
        <dbReference type="ARBA" id="ARBA00022741"/>
    </source>
</evidence>
<evidence type="ECO:0000259" key="14">
    <source>
        <dbReference type="Pfam" id="PF02463"/>
    </source>
</evidence>
<dbReference type="GO" id="GO:0000724">
    <property type="term" value="P:double-strand break repair via homologous recombination"/>
    <property type="evidence" value="ECO:0007669"/>
    <property type="project" value="TreeGrafter"/>
</dbReference>
<evidence type="ECO:0000256" key="2">
    <source>
        <dbReference type="ARBA" id="ARBA00004286"/>
    </source>
</evidence>
<keyword evidence="7" id="KW-0067">ATP-binding</keyword>
<evidence type="ECO:0000256" key="12">
    <source>
        <dbReference type="SAM" id="Coils"/>
    </source>
</evidence>
<keyword evidence="10" id="KW-0234">DNA repair</keyword>
<keyword evidence="9" id="KW-0233">DNA recombination</keyword>
<dbReference type="AlphaFoldDB" id="A0A9Q1BW92"/>
<evidence type="ECO:0000313" key="16">
    <source>
        <dbReference type="Proteomes" id="UP001152320"/>
    </source>
</evidence>
<accession>A0A9Q1BW92</accession>
<dbReference type="GO" id="GO:0035861">
    <property type="term" value="C:site of double-strand break"/>
    <property type="evidence" value="ECO:0007669"/>
    <property type="project" value="TreeGrafter"/>
</dbReference>
<dbReference type="SUPFAM" id="SSF52540">
    <property type="entry name" value="P-loop containing nucleoside triphosphate hydrolases"/>
    <property type="match status" value="1"/>
</dbReference>
<feature type="region of interest" description="Disordered" evidence="13">
    <location>
        <begin position="1"/>
        <end position="29"/>
    </location>
</feature>
<dbReference type="Proteomes" id="UP001152320">
    <property type="component" value="Chromosome 11"/>
</dbReference>
<keyword evidence="4" id="KW-0158">Chromosome</keyword>
<feature type="region of interest" description="Disordered" evidence="13">
    <location>
        <begin position="306"/>
        <end position="332"/>
    </location>
</feature>
<dbReference type="SUPFAM" id="SSF103657">
    <property type="entry name" value="BAR/IMD domain-like"/>
    <property type="match status" value="1"/>
</dbReference>
<feature type="coiled-coil region" evidence="12">
    <location>
        <begin position="609"/>
        <end position="719"/>
    </location>
</feature>
<dbReference type="SUPFAM" id="SSF57997">
    <property type="entry name" value="Tropomyosin"/>
    <property type="match status" value="1"/>
</dbReference>
<dbReference type="InterPro" id="IPR003395">
    <property type="entry name" value="RecF/RecN/SMC_N"/>
</dbReference>
<evidence type="ECO:0000256" key="7">
    <source>
        <dbReference type="ARBA" id="ARBA00022840"/>
    </source>
</evidence>
<comment type="similarity">
    <text evidence="3">Belongs to the SMC family. SMC6 subfamily.</text>
</comment>
<keyword evidence="5" id="KW-0547">Nucleotide-binding</keyword>
<dbReference type="Gene3D" id="3.40.50.300">
    <property type="entry name" value="P-loop containing nucleotide triphosphate hydrolases"/>
    <property type="match status" value="2"/>
</dbReference>
<evidence type="ECO:0000256" key="11">
    <source>
        <dbReference type="ARBA" id="ARBA00023242"/>
    </source>
</evidence>
<sequence length="994" mass="115927">MEKRKFQGNDEDEPPAKRGHVKISPSQQEADDLELSQLNDISVLGTDADHGIIDKIYLKNFMCHGKLEFTFGPNVNFVVGRNGSGKSAIMTALVVGLGGKASVTNRGSALKSFIKEGRSVAEVSIILRNRGTDAYRHDLYGSSIRVERRLTADGSTYKLKSAKGQVVSTKREELSRILDQFNIQVDNPVAILNQDTSRNFLFSKDPRDKYKFFMKRPSQTGANRNRELNAHMIHDITKMLEKEEGRLPKFEAKVEESQAKVQSAENEYSEVKKKIKELTEQMEELQPQLDVAKRVMVESRKAVKDLEKQIRSIQQSQARDQRDKRDCERKIEELKQSAQRDYDKERKEREEKIGLLTQKKKEKEAQFQTKGNDFHQFSEAVAHAKQKQYELRAKLQDLKSSIDQRNRRVGELEKSRNNRLQLFGPFIPALMQEIKKKNFHRVPKGPIGMYLKLKDQKWALGVECVLRGLIYFFCCHDHHDSLILKQLMKQVAARGARLPGIIISPFEEHKYDISSGMINGSQYPSFLDIVDVDDPVVYNCLIDQRAVERILLIEKKEEARRYVRFSPPQNCKEAFTLEGDQIYAGSEQRYYSSMQRKVRVIQADVAHEISETKAEVANLRRDHSEMERELRELLQERDNNERHKNRLNNQRRMLQNDIGQLQDVIDVSALEEEVHQLGEQIQRKETESENRKEKLKQANQELEAHKGEYEKCNQKLMDQADLVEPLKHELQTNGQNVEQCKHERRHYDGKKKEQLGKVNELRKRVEKKQKDVEADVEKAKQISPERLNRGDPAEITREYNRAKEKYEEARRQIKKWKVIIKRLESMLELRQQAFVQLRHFIALRTKHYFTLMLSQRKYNGKIKFLHKEEALLLEVQPTEGHKQSKSKDMRALSGGERSFATVCFIMALWESMDAPFRALDEFDVFMDMINRKIVMELLLEVAKDLRHRQFIFLTPQDMSKIRASPLVRIVRLNDPERNQTTLPFTRASETQESN</sequence>
<feature type="coiled-coil region" evidence="12">
    <location>
        <begin position="751"/>
        <end position="826"/>
    </location>
</feature>
<dbReference type="PANTHER" id="PTHR19306">
    <property type="entry name" value="STRUCTURAL MAINTENANCE OF CHROMOSOMES 5,6 SMC5, SMC6"/>
    <property type="match status" value="1"/>
</dbReference>
<keyword evidence="8 12" id="KW-0175">Coiled coil</keyword>
<evidence type="ECO:0000256" key="1">
    <source>
        <dbReference type="ARBA" id="ARBA00004123"/>
    </source>
</evidence>
<proteinExistence type="inferred from homology"/>
<gene>
    <name evidence="15" type="ORF">HOLleu_24083</name>
</gene>
<dbReference type="GO" id="GO:0005634">
    <property type="term" value="C:nucleus"/>
    <property type="evidence" value="ECO:0007669"/>
    <property type="project" value="UniProtKB-SubCell"/>
</dbReference>
<feature type="compositionally biased region" description="Basic and acidic residues" evidence="13">
    <location>
        <begin position="319"/>
        <end position="332"/>
    </location>
</feature>
<dbReference type="InterPro" id="IPR027417">
    <property type="entry name" value="P-loop_NTPase"/>
</dbReference>
<evidence type="ECO:0000313" key="15">
    <source>
        <dbReference type="EMBL" id="KAJ8033739.1"/>
    </source>
</evidence>
<dbReference type="Pfam" id="PF02463">
    <property type="entry name" value="SMC_N"/>
    <property type="match status" value="1"/>
</dbReference>
<dbReference type="GO" id="GO:0003684">
    <property type="term" value="F:damaged DNA binding"/>
    <property type="evidence" value="ECO:0007669"/>
    <property type="project" value="TreeGrafter"/>
</dbReference>
<evidence type="ECO:0000256" key="4">
    <source>
        <dbReference type="ARBA" id="ARBA00022454"/>
    </source>
</evidence>
<dbReference type="PANTHER" id="PTHR19306:SF6">
    <property type="entry name" value="STRUCTURAL MAINTENANCE OF CHROMOSOMES PROTEIN 6"/>
    <property type="match status" value="1"/>
</dbReference>
<dbReference type="GO" id="GO:0005524">
    <property type="term" value="F:ATP binding"/>
    <property type="evidence" value="ECO:0007669"/>
    <property type="project" value="UniProtKB-KW"/>
</dbReference>
<evidence type="ECO:0000256" key="10">
    <source>
        <dbReference type="ARBA" id="ARBA00023204"/>
    </source>
</evidence>
<keyword evidence="16" id="KW-1185">Reference proteome</keyword>
<protein>
    <submittedName>
        <fullName evidence="15">Structural maintenance of chromosomes protein 6</fullName>
    </submittedName>
</protein>
<comment type="subcellular location">
    <subcellularLocation>
        <location evidence="2">Chromosome</location>
    </subcellularLocation>
    <subcellularLocation>
        <location evidence="1">Nucleus</location>
    </subcellularLocation>
</comment>
<organism evidence="15 16">
    <name type="scientific">Holothuria leucospilota</name>
    <name type="common">Black long sea cucumber</name>
    <name type="synonym">Mertensiothuria leucospilota</name>
    <dbReference type="NCBI Taxonomy" id="206669"/>
    <lineage>
        <taxon>Eukaryota</taxon>
        <taxon>Metazoa</taxon>
        <taxon>Echinodermata</taxon>
        <taxon>Eleutherozoa</taxon>
        <taxon>Echinozoa</taxon>
        <taxon>Holothuroidea</taxon>
        <taxon>Aspidochirotacea</taxon>
        <taxon>Aspidochirotida</taxon>
        <taxon>Holothuriidae</taxon>
        <taxon>Holothuria</taxon>
    </lineage>
</organism>
<dbReference type="Gene3D" id="1.10.287.1490">
    <property type="match status" value="1"/>
</dbReference>
<feature type="domain" description="RecF/RecN/SMC N-terminal" evidence="14">
    <location>
        <begin position="53"/>
        <end position="969"/>
    </location>
</feature>
<dbReference type="EMBL" id="JAIZAY010000011">
    <property type="protein sequence ID" value="KAJ8033739.1"/>
    <property type="molecule type" value="Genomic_DNA"/>
</dbReference>
<keyword evidence="6" id="KW-0227">DNA damage</keyword>
<dbReference type="InterPro" id="IPR027267">
    <property type="entry name" value="AH/BAR_dom_sf"/>
</dbReference>
<evidence type="ECO:0000256" key="3">
    <source>
        <dbReference type="ARBA" id="ARBA00006793"/>
    </source>
</evidence>
<comment type="caution">
    <text evidence="15">The sequence shown here is derived from an EMBL/GenBank/DDBJ whole genome shotgun (WGS) entry which is preliminary data.</text>
</comment>
<evidence type="ECO:0000256" key="13">
    <source>
        <dbReference type="SAM" id="MobiDB-lite"/>
    </source>
</evidence>